<dbReference type="STRING" id="585530.HMPREF0183_1941"/>
<evidence type="ECO:0000313" key="3">
    <source>
        <dbReference type="Proteomes" id="UP000005714"/>
    </source>
</evidence>
<keyword evidence="3" id="KW-1185">Reference proteome</keyword>
<dbReference type="AlphaFoldDB" id="D4YPT1"/>
<dbReference type="Proteomes" id="UP000005714">
    <property type="component" value="Unassembled WGS sequence"/>
</dbReference>
<accession>D4YPT1</accession>
<reference evidence="2 3" key="1">
    <citation type="submission" date="2010-04" db="EMBL/GenBank/DDBJ databases">
        <authorList>
            <person name="Qin X."/>
            <person name="Bachman B."/>
            <person name="Battles P."/>
            <person name="Bell A."/>
            <person name="Bess C."/>
            <person name="Bickham C."/>
            <person name="Chaboub L."/>
            <person name="Chen D."/>
            <person name="Coyle M."/>
            <person name="Deiros D.R."/>
            <person name="Dinh H."/>
            <person name="Forbes L."/>
            <person name="Fowler G."/>
            <person name="Francisco L."/>
            <person name="Fu Q."/>
            <person name="Gubbala S."/>
            <person name="Hale W."/>
            <person name="Han Y."/>
            <person name="Hemphill L."/>
            <person name="Highlander S.K."/>
            <person name="Hirani K."/>
            <person name="Hogues M."/>
            <person name="Jackson L."/>
            <person name="Jakkamsetti A."/>
            <person name="Javaid M."/>
            <person name="Jiang H."/>
            <person name="Korchina V."/>
            <person name="Kovar C."/>
            <person name="Lara F."/>
            <person name="Lee S."/>
            <person name="Mata R."/>
            <person name="Mathew T."/>
            <person name="Moen C."/>
            <person name="Morales K."/>
            <person name="Munidasa M."/>
            <person name="Nazareth L."/>
            <person name="Ngo R."/>
            <person name="Nguyen L."/>
            <person name="Okwuonu G."/>
            <person name="Ongeri F."/>
            <person name="Patil S."/>
            <person name="Petrosino J."/>
            <person name="Pham C."/>
            <person name="Pham P."/>
            <person name="Pu L.-L."/>
            <person name="Puazo M."/>
            <person name="Raj R."/>
            <person name="Reid J."/>
            <person name="Rouhana J."/>
            <person name="Saada N."/>
            <person name="Shang Y."/>
            <person name="Simmons D."/>
            <person name="Thornton R."/>
            <person name="Warren J."/>
            <person name="Weissenberger G."/>
            <person name="Zhang J."/>
            <person name="Zhang L."/>
            <person name="Zhou C."/>
            <person name="Zhu D."/>
            <person name="Muzny D."/>
            <person name="Worley K."/>
            <person name="Gibbs R."/>
        </authorList>
    </citation>
    <scope>NUCLEOTIDE SEQUENCE [LARGE SCALE GENOMIC DNA]</scope>
    <source>
        <strain evidence="2 3">ATCC 49030</strain>
    </source>
</reference>
<evidence type="ECO:0000313" key="2">
    <source>
        <dbReference type="EMBL" id="EFG46781.1"/>
    </source>
</evidence>
<dbReference type="EMBL" id="ADNU01000055">
    <property type="protein sequence ID" value="EFG46781.1"/>
    <property type="molecule type" value="Genomic_DNA"/>
</dbReference>
<evidence type="ECO:0000256" key="1">
    <source>
        <dbReference type="SAM" id="MobiDB-lite"/>
    </source>
</evidence>
<gene>
    <name evidence="2" type="ORF">HMPREF0183_1941</name>
</gene>
<name>D4YPT1_9MICO</name>
<sequence length="167" mass="19108">MAHVPVLQEVPIMTTHTNQPAQDRPRREDFRTSEGLRTLLHRLHQAGPGAWNHDPVAAELMQFTAEKYRALAQKHHLDPWEAVTAAFEVMRKRATREAGDPWAVVTHAVRITCIAEERGQGMLCSTHQARRPEFSVFHDAERFADRDEDNPLIDFHPAFQVTDHHLG</sequence>
<feature type="region of interest" description="Disordered" evidence="1">
    <location>
        <begin position="1"/>
        <end position="29"/>
    </location>
</feature>
<protein>
    <submittedName>
        <fullName evidence="2">Uncharacterized protein</fullName>
    </submittedName>
</protein>
<organism evidence="2 3">
    <name type="scientific">Brevibacterium mcbrellneri ATCC 49030</name>
    <dbReference type="NCBI Taxonomy" id="585530"/>
    <lineage>
        <taxon>Bacteria</taxon>
        <taxon>Bacillati</taxon>
        <taxon>Actinomycetota</taxon>
        <taxon>Actinomycetes</taxon>
        <taxon>Micrococcales</taxon>
        <taxon>Brevibacteriaceae</taxon>
        <taxon>Brevibacterium</taxon>
    </lineage>
</organism>
<comment type="caution">
    <text evidence="2">The sequence shown here is derived from an EMBL/GenBank/DDBJ whole genome shotgun (WGS) entry which is preliminary data.</text>
</comment>
<proteinExistence type="predicted"/>
<feature type="non-terminal residue" evidence="2">
    <location>
        <position position="167"/>
    </location>
</feature>
<dbReference type="eggNOG" id="ENOG502ZA10">
    <property type="taxonomic scope" value="Bacteria"/>
</dbReference>